<organism evidence="1 2">
    <name type="scientific">Vaccinium darrowii</name>
    <dbReference type="NCBI Taxonomy" id="229202"/>
    <lineage>
        <taxon>Eukaryota</taxon>
        <taxon>Viridiplantae</taxon>
        <taxon>Streptophyta</taxon>
        <taxon>Embryophyta</taxon>
        <taxon>Tracheophyta</taxon>
        <taxon>Spermatophyta</taxon>
        <taxon>Magnoliopsida</taxon>
        <taxon>eudicotyledons</taxon>
        <taxon>Gunneridae</taxon>
        <taxon>Pentapetalae</taxon>
        <taxon>asterids</taxon>
        <taxon>Ericales</taxon>
        <taxon>Ericaceae</taxon>
        <taxon>Vaccinioideae</taxon>
        <taxon>Vaccinieae</taxon>
        <taxon>Vaccinium</taxon>
    </lineage>
</organism>
<evidence type="ECO:0000313" key="1">
    <source>
        <dbReference type="EMBL" id="KAH7834104.1"/>
    </source>
</evidence>
<proteinExistence type="predicted"/>
<dbReference type="Proteomes" id="UP000828048">
    <property type="component" value="Chromosome 2"/>
</dbReference>
<evidence type="ECO:0000313" key="2">
    <source>
        <dbReference type="Proteomes" id="UP000828048"/>
    </source>
</evidence>
<comment type="caution">
    <text evidence="1">The sequence shown here is derived from an EMBL/GenBank/DDBJ whole genome shotgun (WGS) entry which is preliminary data.</text>
</comment>
<protein>
    <submittedName>
        <fullName evidence="1">Uncharacterized protein</fullName>
    </submittedName>
</protein>
<reference evidence="1 2" key="1">
    <citation type="journal article" date="2021" name="Hortic Res">
        <title>High-quality reference genome and annotation aids understanding of berry development for evergreen blueberry (Vaccinium darrowii).</title>
        <authorList>
            <person name="Yu J."/>
            <person name="Hulse-Kemp A.M."/>
            <person name="Babiker E."/>
            <person name="Staton M."/>
        </authorList>
    </citation>
    <scope>NUCLEOTIDE SEQUENCE [LARGE SCALE GENOMIC DNA]</scope>
    <source>
        <strain evidence="2">cv. NJ 8807/NJ 8810</strain>
        <tissue evidence="1">Young leaf</tissue>
    </source>
</reference>
<accession>A0ACB7X0J1</accession>
<dbReference type="EMBL" id="CM037152">
    <property type="protein sequence ID" value="KAH7834104.1"/>
    <property type="molecule type" value="Genomic_DNA"/>
</dbReference>
<keyword evidence="2" id="KW-1185">Reference proteome</keyword>
<sequence length="149" mass="16674">MAQHLHSSSMAKGTQASLDEFKYGFPTAGLAVVSHKWWGSSSSDSNEEMCRKKGVEDLREEKLKTVRLVDDGAEILLNDKEKPASGNYDSNMNLHGTGLLSHVRKSAAEDGRKALRLGVYRGYGVNTLPRREMNLVRRIFNSSLPSHWR</sequence>
<name>A0ACB7X0J1_9ERIC</name>
<gene>
    <name evidence="1" type="ORF">Vadar_012769</name>
</gene>